<protein>
    <recommendedName>
        <fullName evidence="5">ABC transporter domain-containing protein</fullName>
    </recommendedName>
</protein>
<sequence>MARVDLVGIRHGYDLPGGGRREVLRDLGLSFRPGGFHVILGRSGCGKSTLLRLIAGLERPDAGEITTGGARIGIVFQEPRLMPWLTVAGNAGFLVKGRGDAGETADRVARALATVGLTEAARQWPGQLSGGMAQRVAIARALVTEPEVLLMDEPFGALDAFTRKQMQDELVEIWARLGQTVVFITHDIDEALRLGQFIFVIEAGRVALDLALDASLPRGGAEPAVNAARQRLLDQLFARAAPPGWADQPKEHP</sequence>
<keyword evidence="3" id="KW-0547">Nucleotide-binding</keyword>
<name>A0A2W5N703_RHOSU</name>
<dbReference type="SMART" id="SM00382">
    <property type="entry name" value="AAA"/>
    <property type="match status" value="1"/>
</dbReference>
<dbReference type="Pfam" id="PF00005">
    <property type="entry name" value="ABC_tran"/>
    <property type="match status" value="1"/>
</dbReference>
<dbReference type="InterPro" id="IPR050166">
    <property type="entry name" value="ABC_transporter_ATP-bind"/>
</dbReference>
<dbReference type="InterPro" id="IPR017871">
    <property type="entry name" value="ABC_transporter-like_CS"/>
</dbReference>
<evidence type="ECO:0000313" key="7">
    <source>
        <dbReference type="Proteomes" id="UP000249185"/>
    </source>
</evidence>
<dbReference type="CDD" id="cd03293">
    <property type="entry name" value="ABC_NrtD_SsuB_transporters"/>
    <property type="match status" value="1"/>
</dbReference>
<dbReference type="PANTHER" id="PTHR42788:SF19">
    <property type="entry name" value="ALIPHATIC SULFONATES IMPORT ATP-BINDING PROTEIN SSUB 2"/>
    <property type="match status" value="1"/>
</dbReference>
<keyword evidence="2" id="KW-0813">Transport</keyword>
<dbReference type="GO" id="GO:0016887">
    <property type="term" value="F:ATP hydrolysis activity"/>
    <property type="evidence" value="ECO:0007669"/>
    <property type="project" value="InterPro"/>
</dbReference>
<dbReference type="PROSITE" id="PS00211">
    <property type="entry name" value="ABC_TRANSPORTER_1"/>
    <property type="match status" value="1"/>
</dbReference>
<evidence type="ECO:0000259" key="5">
    <source>
        <dbReference type="PROSITE" id="PS50893"/>
    </source>
</evidence>
<dbReference type="PANTHER" id="PTHR42788">
    <property type="entry name" value="TAURINE IMPORT ATP-BINDING PROTEIN-RELATED"/>
    <property type="match status" value="1"/>
</dbReference>
<proteinExistence type="inferred from homology"/>
<organism evidence="6 7">
    <name type="scientific">Rhodovulum sulfidophilum</name>
    <name type="common">Rhodobacter sulfidophilus</name>
    <dbReference type="NCBI Taxonomy" id="35806"/>
    <lineage>
        <taxon>Bacteria</taxon>
        <taxon>Pseudomonadati</taxon>
        <taxon>Pseudomonadota</taxon>
        <taxon>Alphaproteobacteria</taxon>
        <taxon>Rhodobacterales</taxon>
        <taxon>Paracoccaceae</taxon>
        <taxon>Rhodovulum</taxon>
    </lineage>
</organism>
<keyword evidence="4" id="KW-0067">ATP-binding</keyword>
<evidence type="ECO:0000256" key="1">
    <source>
        <dbReference type="ARBA" id="ARBA00005417"/>
    </source>
</evidence>
<dbReference type="Gene3D" id="3.40.50.300">
    <property type="entry name" value="P-loop containing nucleotide triphosphate hydrolases"/>
    <property type="match status" value="1"/>
</dbReference>
<accession>A0A2W5N703</accession>
<dbReference type="SUPFAM" id="SSF52540">
    <property type="entry name" value="P-loop containing nucleoside triphosphate hydrolases"/>
    <property type="match status" value="1"/>
</dbReference>
<feature type="domain" description="ABC transporter" evidence="5">
    <location>
        <begin position="4"/>
        <end position="228"/>
    </location>
</feature>
<dbReference type="Proteomes" id="UP000249185">
    <property type="component" value="Unassembled WGS sequence"/>
</dbReference>
<dbReference type="EMBL" id="QFPW01000013">
    <property type="protein sequence ID" value="PZQ48119.1"/>
    <property type="molecule type" value="Genomic_DNA"/>
</dbReference>
<reference evidence="6 7" key="1">
    <citation type="submission" date="2017-08" db="EMBL/GenBank/DDBJ databases">
        <title>Infants hospitalized years apart are colonized by the same room-sourced microbial strains.</title>
        <authorList>
            <person name="Brooks B."/>
            <person name="Olm M.R."/>
            <person name="Firek B.A."/>
            <person name="Baker R."/>
            <person name="Thomas B.C."/>
            <person name="Morowitz M.J."/>
            <person name="Banfield J.F."/>
        </authorList>
    </citation>
    <scope>NUCLEOTIDE SEQUENCE [LARGE SCALE GENOMIC DNA]</scope>
    <source>
        <strain evidence="6">S2_005_002_R2_34</strain>
    </source>
</reference>
<dbReference type="InterPro" id="IPR003593">
    <property type="entry name" value="AAA+_ATPase"/>
</dbReference>
<gene>
    <name evidence="6" type="ORF">DI556_14945</name>
</gene>
<dbReference type="PROSITE" id="PS50893">
    <property type="entry name" value="ABC_TRANSPORTER_2"/>
    <property type="match status" value="1"/>
</dbReference>
<evidence type="ECO:0000256" key="4">
    <source>
        <dbReference type="ARBA" id="ARBA00022840"/>
    </source>
</evidence>
<evidence type="ECO:0000256" key="2">
    <source>
        <dbReference type="ARBA" id="ARBA00022448"/>
    </source>
</evidence>
<dbReference type="InterPro" id="IPR003439">
    <property type="entry name" value="ABC_transporter-like_ATP-bd"/>
</dbReference>
<dbReference type="GO" id="GO:0005524">
    <property type="term" value="F:ATP binding"/>
    <property type="evidence" value="ECO:0007669"/>
    <property type="project" value="UniProtKB-KW"/>
</dbReference>
<evidence type="ECO:0000256" key="3">
    <source>
        <dbReference type="ARBA" id="ARBA00022741"/>
    </source>
</evidence>
<comment type="similarity">
    <text evidence="1">Belongs to the ABC transporter superfamily.</text>
</comment>
<evidence type="ECO:0000313" key="6">
    <source>
        <dbReference type="EMBL" id="PZQ48119.1"/>
    </source>
</evidence>
<dbReference type="AlphaFoldDB" id="A0A2W5N703"/>
<dbReference type="InterPro" id="IPR027417">
    <property type="entry name" value="P-loop_NTPase"/>
</dbReference>
<comment type="caution">
    <text evidence="6">The sequence shown here is derived from an EMBL/GenBank/DDBJ whole genome shotgun (WGS) entry which is preliminary data.</text>
</comment>